<dbReference type="Gene3D" id="3.30.465.10">
    <property type="match status" value="1"/>
</dbReference>
<dbReference type="InterPro" id="IPR051264">
    <property type="entry name" value="FAD-oxidored/transferase_4"/>
</dbReference>
<reference evidence="7" key="1">
    <citation type="submission" date="2016-10" db="EMBL/GenBank/DDBJ databases">
        <authorList>
            <person name="Varghese N."/>
            <person name="Submissions S."/>
        </authorList>
    </citation>
    <scope>NUCLEOTIDE SEQUENCE [LARGE SCALE GENOMIC DNA]</scope>
    <source>
        <strain evidence="7">930I</strain>
    </source>
</reference>
<dbReference type="GO" id="GO:0071949">
    <property type="term" value="F:FAD binding"/>
    <property type="evidence" value="ECO:0007669"/>
    <property type="project" value="InterPro"/>
</dbReference>
<dbReference type="GO" id="GO:0003824">
    <property type="term" value="F:catalytic activity"/>
    <property type="evidence" value="ECO:0007669"/>
    <property type="project" value="InterPro"/>
</dbReference>
<evidence type="ECO:0000313" key="7">
    <source>
        <dbReference type="Proteomes" id="UP000217076"/>
    </source>
</evidence>
<gene>
    <name evidence="6" type="ORF">SAMN05421742_11525</name>
</gene>
<dbReference type="InterPro" id="IPR016169">
    <property type="entry name" value="FAD-bd_PCMH_sub2"/>
</dbReference>
<keyword evidence="4" id="KW-0274">FAD</keyword>
<dbReference type="InterPro" id="IPR016164">
    <property type="entry name" value="FAD-linked_Oxase-like_C"/>
</dbReference>
<evidence type="ECO:0000256" key="3">
    <source>
        <dbReference type="ARBA" id="ARBA00022630"/>
    </source>
</evidence>
<dbReference type="SUPFAM" id="SSF55103">
    <property type="entry name" value="FAD-linked oxidases, C-terminal domain"/>
    <property type="match status" value="1"/>
</dbReference>
<comment type="cofactor">
    <cofactor evidence="1">
        <name>FAD</name>
        <dbReference type="ChEBI" id="CHEBI:57692"/>
    </cofactor>
</comment>
<dbReference type="InterPro" id="IPR016171">
    <property type="entry name" value="Vanillyl_alc_oxidase_C-sub2"/>
</dbReference>
<evidence type="ECO:0000313" key="6">
    <source>
        <dbReference type="EMBL" id="SDH83932.1"/>
    </source>
</evidence>
<dbReference type="Gene3D" id="3.30.43.10">
    <property type="entry name" value="Uridine Diphospho-n-acetylenolpyruvylglucosamine Reductase, domain 2"/>
    <property type="match status" value="1"/>
</dbReference>
<dbReference type="STRING" id="83401.SAMN05421742_11525"/>
<dbReference type="PANTHER" id="PTHR43716">
    <property type="entry name" value="D-2-HYDROXYGLUTARATE DEHYDROGENASE, MITOCHONDRIAL"/>
    <property type="match status" value="1"/>
</dbReference>
<dbReference type="PANTHER" id="PTHR43716:SF2">
    <property type="entry name" value="BLL6224 PROTEIN"/>
    <property type="match status" value="1"/>
</dbReference>
<keyword evidence="3" id="KW-0285">Flavoprotein</keyword>
<keyword evidence="7" id="KW-1185">Reference proteome</keyword>
<dbReference type="Pfam" id="PF01565">
    <property type="entry name" value="FAD_binding_4"/>
    <property type="match status" value="1"/>
</dbReference>
<sequence length="471" mass="49062">MTPQDPAFLERLKGIVGPAHVLTEPADLAPFLAEERGRYQGAATVAVRPGSTEEVAAVVAACAEAQVPVVPQGGNTGLVGGAVSEAGEVVLALGRLNRIRALDPAAHTLTAEAGCILADLQGAAEDAGLLFPLSLGAEGSCQIGGNLASNAGGLNVLRYGTARDLCLGLEVVLADGRIWHGLSGLTKDNTGYALKHLFIGAEGTLGIITAAVLKLFPRPTESATALLAVPDLTAALDLLGRARARSGDSVSAFEVMNGFSLEVAVRHLPGARAPLEEPTPWAVLVELATSRPDAPLRPVLETLLEEAFEAGLVSDGVIAESLDQRAALWNLREGIPEAQKPEGGSIKHDVSLPLAAIPEFVAAADAAVDALVPGIRPCTFGHLGDGNLHYNLSQPAGADKDAFLARWEEISARVHDLVVERGGSISAEHGIGQLKVAELERLKPALDMDLMHRLKKALDPDRVLNPGKVVR</sequence>
<dbReference type="InterPro" id="IPR006094">
    <property type="entry name" value="Oxid_FAD_bind_N"/>
</dbReference>
<dbReference type="GO" id="GO:0022904">
    <property type="term" value="P:respiratory electron transport chain"/>
    <property type="evidence" value="ECO:0007669"/>
    <property type="project" value="TreeGrafter"/>
</dbReference>
<evidence type="ECO:0000256" key="4">
    <source>
        <dbReference type="ARBA" id="ARBA00022827"/>
    </source>
</evidence>
<dbReference type="InterPro" id="IPR016167">
    <property type="entry name" value="FAD-bd_PCMH_sub1"/>
</dbReference>
<dbReference type="Gene3D" id="1.10.45.10">
    <property type="entry name" value="Vanillyl-alcohol Oxidase, Chain A, domain 4"/>
    <property type="match status" value="1"/>
</dbReference>
<proteinExistence type="inferred from homology"/>
<accession>A0A1G8FP38</accession>
<comment type="similarity">
    <text evidence="2">Belongs to the FAD-binding oxidoreductase/transferase type 4 family.</text>
</comment>
<dbReference type="Gene3D" id="3.30.70.2740">
    <property type="match status" value="1"/>
</dbReference>
<feature type="domain" description="FAD-binding PCMH-type" evidence="5">
    <location>
        <begin position="39"/>
        <end position="218"/>
    </location>
</feature>
<dbReference type="InterPro" id="IPR016166">
    <property type="entry name" value="FAD-bd_PCMH"/>
</dbReference>
<dbReference type="FunFam" id="1.10.45.10:FF:000001">
    <property type="entry name" value="D-lactate dehydrogenase mitochondrial"/>
    <property type="match status" value="1"/>
</dbReference>
<dbReference type="Proteomes" id="UP000217076">
    <property type="component" value="Unassembled WGS sequence"/>
</dbReference>
<dbReference type="Pfam" id="PF02913">
    <property type="entry name" value="FAD-oxidase_C"/>
    <property type="match status" value="1"/>
</dbReference>
<dbReference type="RefSeq" id="WP_092621725.1">
    <property type="nucleotide sequence ID" value="NZ_FNCV01000015.1"/>
</dbReference>
<dbReference type="EMBL" id="FNCV01000015">
    <property type="protein sequence ID" value="SDH83932.1"/>
    <property type="molecule type" value="Genomic_DNA"/>
</dbReference>
<dbReference type="Gene3D" id="3.30.70.2190">
    <property type="match status" value="1"/>
</dbReference>
<dbReference type="OrthoDB" id="9809290at2"/>
<dbReference type="AlphaFoldDB" id="A0A1G8FP38"/>
<dbReference type="SUPFAM" id="SSF56176">
    <property type="entry name" value="FAD-binding/transporter-associated domain-like"/>
    <property type="match status" value="1"/>
</dbReference>
<organism evidence="6 7">
    <name type="scientific">Roseospirillum parvum</name>
    <dbReference type="NCBI Taxonomy" id="83401"/>
    <lineage>
        <taxon>Bacteria</taxon>
        <taxon>Pseudomonadati</taxon>
        <taxon>Pseudomonadota</taxon>
        <taxon>Alphaproteobacteria</taxon>
        <taxon>Rhodospirillales</taxon>
        <taxon>Rhodospirillaceae</taxon>
        <taxon>Roseospirillum</taxon>
    </lineage>
</organism>
<evidence type="ECO:0000256" key="2">
    <source>
        <dbReference type="ARBA" id="ARBA00008000"/>
    </source>
</evidence>
<dbReference type="InterPro" id="IPR036318">
    <property type="entry name" value="FAD-bd_PCMH-like_sf"/>
</dbReference>
<dbReference type="InterPro" id="IPR004113">
    <property type="entry name" value="FAD-bd_oxidored_4_C"/>
</dbReference>
<dbReference type="PROSITE" id="PS51387">
    <property type="entry name" value="FAD_PCMH"/>
    <property type="match status" value="1"/>
</dbReference>
<evidence type="ECO:0000256" key="1">
    <source>
        <dbReference type="ARBA" id="ARBA00001974"/>
    </source>
</evidence>
<evidence type="ECO:0000259" key="5">
    <source>
        <dbReference type="PROSITE" id="PS51387"/>
    </source>
</evidence>
<protein>
    <submittedName>
        <fullName evidence="6">D-lactate dehydrogenase (Cytochrome)</fullName>
    </submittedName>
</protein>
<name>A0A1G8FP38_9PROT</name>